<dbReference type="InterPro" id="IPR016169">
    <property type="entry name" value="FAD-bd_PCMH_sub2"/>
</dbReference>
<dbReference type="GO" id="GO:0071949">
    <property type="term" value="F:FAD binding"/>
    <property type="evidence" value="ECO:0007669"/>
    <property type="project" value="InterPro"/>
</dbReference>
<dbReference type="InterPro" id="IPR002346">
    <property type="entry name" value="Mopterin_DH_FAD-bd"/>
</dbReference>
<dbReference type="PROSITE" id="PS51387">
    <property type="entry name" value="FAD_PCMH"/>
    <property type="match status" value="1"/>
</dbReference>
<dbReference type="InterPro" id="IPR051312">
    <property type="entry name" value="Diverse_Substr_Oxidored"/>
</dbReference>
<proteinExistence type="predicted"/>
<dbReference type="Proteomes" id="UP000823633">
    <property type="component" value="Unassembled WGS sequence"/>
</dbReference>
<dbReference type="AlphaFoldDB" id="A0A9D9EBN9"/>
<protein>
    <submittedName>
        <fullName evidence="2">FAD binding domain-containing protein</fullName>
    </submittedName>
</protein>
<dbReference type="PANTHER" id="PTHR42659:SF9">
    <property type="entry name" value="XANTHINE DEHYDROGENASE FAD-BINDING SUBUNIT XDHB-RELATED"/>
    <property type="match status" value="1"/>
</dbReference>
<dbReference type="InterPro" id="IPR036318">
    <property type="entry name" value="FAD-bd_PCMH-like_sf"/>
</dbReference>
<dbReference type="InterPro" id="IPR016166">
    <property type="entry name" value="FAD-bd_PCMH"/>
</dbReference>
<dbReference type="Gene3D" id="3.30.465.10">
    <property type="match status" value="1"/>
</dbReference>
<dbReference type="SUPFAM" id="SSF56176">
    <property type="entry name" value="FAD-binding/transporter-associated domain-like"/>
    <property type="match status" value="1"/>
</dbReference>
<name>A0A9D9EBN9_9SPIR</name>
<evidence type="ECO:0000313" key="3">
    <source>
        <dbReference type="Proteomes" id="UP000823633"/>
    </source>
</evidence>
<comment type="caution">
    <text evidence="2">The sequence shown here is derived from an EMBL/GenBank/DDBJ whole genome shotgun (WGS) entry which is preliminary data.</text>
</comment>
<dbReference type="PANTHER" id="PTHR42659">
    <property type="entry name" value="XANTHINE DEHYDROGENASE SUBUNIT C-RELATED"/>
    <property type="match status" value="1"/>
</dbReference>
<gene>
    <name evidence="2" type="ORF">IAC42_07170</name>
</gene>
<dbReference type="EMBL" id="JADIMU010000046">
    <property type="protein sequence ID" value="MBO8443525.1"/>
    <property type="molecule type" value="Genomic_DNA"/>
</dbReference>
<sequence>MHILKAKTLGEAYEARTGNADALYLSGGSEVLRKGGRAGEETLVIDLTDLLSGGISKEGDMLVVGALASFQDLVEAPDAPSWLRKAAHGMASLSLRMQATVGGQIASLRDDSYLIPALLAAGSRVRVWGKEGGHELMLLDYVRRGGCDCIITHVVIPCTARVALKRIARFSSSHSALSIALASDGGCHAAVKGSGYAHSRGALETMEYVDDITGSAAYKRYIALECADILAKEVDA</sequence>
<reference evidence="2" key="2">
    <citation type="journal article" date="2021" name="PeerJ">
        <title>Extensive microbial diversity within the chicken gut microbiome revealed by metagenomics and culture.</title>
        <authorList>
            <person name="Gilroy R."/>
            <person name="Ravi A."/>
            <person name="Getino M."/>
            <person name="Pursley I."/>
            <person name="Horton D.L."/>
            <person name="Alikhan N.F."/>
            <person name="Baker D."/>
            <person name="Gharbi K."/>
            <person name="Hall N."/>
            <person name="Watson M."/>
            <person name="Adriaenssens E.M."/>
            <person name="Foster-Nyarko E."/>
            <person name="Jarju S."/>
            <person name="Secka A."/>
            <person name="Antonio M."/>
            <person name="Oren A."/>
            <person name="Chaudhuri R.R."/>
            <person name="La Ragione R."/>
            <person name="Hildebrand F."/>
            <person name="Pallen M.J."/>
        </authorList>
    </citation>
    <scope>NUCLEOTIDE SEQUENCE</scope>
    <source>
        <strain evidence="2">11167</strain>
    </source>
</reference>
<accession>A0A9D9EBN9</accession>
<organism evidence="2 3">
    <name type="scientific">Candidatus Aphodenecus pullistercoris</name>
    <dbReference type="NCBI Taxonomy" id="2840669"/>
    <lineage>
        <taxon>Bacteria</taxon>
        <taxon>Pseudomonadati</taxon>
        <taxon>Spirochaetota</taxon>
        <taxon>Spirochaetia</taxon>
        <taxon>Spirochaetales</taxon>
        <taxon>Candidatus Aphodenecus</taxon>
    </lineage>
</organism>
<dbReference type="GO" id="GO:0016491">
    <property type="term" value="F:oxidoreductase activity"/>
    <property type="evidence" value="ECO:0007669"/>
    <property type="project" value="InterPro"/>
</dbReference>
<evidence type="ECO:0000313" key="2">
    <source>
        <dbReference type="EMBL" id="MBO8443525.1"/>
    </source>
</evidence>
<dbReference type="Pfam" id="PF00941">
    <property type="entry name" value="FAD_binding_5"/>
    <property type="match status" value="1"/>
</dbReference>
<reference evidence="2" key="1">
    <citation type="submission" date="2020-10" db="EMBL/GenBank/DDBJ databases">
        <authorList>
            <person name="Gilroy R."/>
        </authorList>
    </citation>
    <scope>NUCLEOTIDE SEQUENCE</scope>
    <source>
        <strain evidence="2">11167</strain>
    </source>
</reference>
<feature type="domain" description="FAD-binding PCMH-type" evidence="1">
    <location>
        <begin position="1"/>
        <end position="161"/>
    </location>
</feature>
<evidence type="ECO:0000259" key="1">
    <source>
        <dbReference type="PROSITE" id="PS51387"/>
    </source>
</evidence>